<protein>
    <submittedName>
        <fullName evidence="3">Uncharacterized protein TCIL3000_9_2400</fullName>
    </submittedName>
</protein>
<dbReference type="Pfam" id="PF19326">
    <property type="entry name" value="AMP_deaminase"/>
    <property type="match status" value="2"/>
</dbReference>
<dbReference type="GO" id="GO:0046033">
    <property type="term" value="P:AMP metabolic process"/>
    <property type="evidence" value="ECO:0007669"/>
    <property type="project" value="TreeGrafter"/>
</dbReference>
<dbReference type="VEuPathDB" id="TriTrypDB:TcIL3000_9_2400"/>
<feature type="region of interest" description="Disordered" evidence="2">
    <location>
        <begin position="1"/>
        <end position="97"/>
    </location>
</feature>
<sequence>MERQHVSLVDSPDAQESTPREEESVRRSSLQTLLGEGVASSVTHSGMKSPVHSQVQDTSSTVCASSRGVSGVSRDLPAVGPSQAFGSVDTVGSQPDSLQYRSRRSVRHKSSIHAASRTAAPKHNLYVVQLEGDSGGIEMQAASQHLLRAIRMRTKYKSVDKGQREGAERLTPPVVFTFETGVIQFSGQRTAIVSWEQFYDDIMELYATMQHPDCRRACSQRLQVLEEKYNLYKLCNSKVENSDHRRDVGVFANCTKVDNGVHLSYIMNAQWLHDHIHEKIEHDGEALVWIPPDKGEPQTLHATLEQLGFADAGQPTIDSLGLMPPSEKRRYHYDALDPELNRAGRNCTELLRLFLTPDTVNNGKYLAEVAHAIISQNDERTHSIQATECVIDLYGTSTDNWEKLASWMQEHDLLNWRCNRWLIALPRRHMRQDSMSDIFETHQQHLENIFLPLFMATLAPEDPKNASVAALLQCIGGFVIVSDEEERDYGFERKLRRPLEVPWSENVCDLYFAYHIWANLCSLNSFRRRKGLNTLQLRAFAGGRDRQIDVLVYSYLLCDSLVNGVVLEHHPVLQYLYGSQRIGLIMLPLCNNGMGLPYMQNPFPTFFCRGLNVTLTTNRPLLFHHSNEPLIEEYGTASKLFQLSGTDICEIAMNSVMVSSFPHETKALWLGESFQDGARGNMAELSKVPTARLELRYDVWHAELNIIMEAAKQNANIEVGDGLTPVHSVAGYSSVSRSLSNNLGLGDPNSVNLHQTATLMQSGQVVPPLTRDPHTDFPRVVFVGPLERNASDTSAMPLLHRALHLRSQYVRKHHFCDVDVWAMRSDEIEHAFRRDDTFDEDEWMFKTVGGVVVPHEVHQIPRLPKDMFHYEDFRAHVQELRGIIENAHVRNFAARRLNILERKFMLHLAVNRSLEAGTTASKASKNHDFYQATKVDNNVRMESGMTARQLLNFIVSKANNNGDDIVAHQEGREPQTLRQLLQELQISPSTLTVDDLN</sequence>
<name>G0UTX9_TRYCI</name>
<dbReference type="AlphaFoldDB" id="G0UTX9"/>
<accession>G0UTX9</accession>
<dbReference type="GO" id="GO:0032264">
    <property type="term" value="P:IMP salvage"/>
    <property type="evidence" value="ECO:0007669"/>
    <property type="project" value="InterPro"/>
</dbReference>
<feature type="compositionally biased region" description="Polar residues" evidence="2">
    <location>
        <begin position="40"/>
        <end position="68"/>
    </location>
</feature>
<evidence type="ECO:0000256" key="2">
    <source>
        <dbReference type="SAM" id="MobiDB-lite"/>
    </source>
</evidence>
<dbReference type="SUPFAM" id="SSF51556">
    <property type="entry name" value="Metallo-dependent hydrolases"/>
    <property type="match status" value="2"/>
</dbReference>
<dbReference type="EMBL" id="HE575322">
    <property type="protein sequence ID" value="CCC92843.1"/>
    <property type="molecule type" value="Genomic_DNA"/>
</dbReference>
<dbReference type="PANTHER" id="PTHR11359:SF0">
    <property type="entry name" value="AMP DEAMINASE"/>
    <property type="match status" value="1"/>
</dbReference>
<proteinExistence type="inferred from homology"/>
<dbReference type="InterPro" id="IPR032466">
    <property type="entry name" value="Metal_Hydrolase"/>
</dbReference>
<dbReference type="InterPro" id="IPR006329">
    <property type="entry name" value="AMPD"/>
</dbReference>
<feature type="non-terminal residue" evidence="3">
    <location>
        <position position="997"/>
    </location>
</feature>
<comment type="similarity">
    <text evidence="1">Belongs to the metallo-dependent hydrolases superfamily. Adenosine and AMP deaminases family.</text>
</comment>
<dbReference type="GO" id="GO:0003876">
    <property type="term" value="F:AMP deaminase activity"/>
    <property type="evidence" value="ECO:0007669"/>
    <property type="project" value="InterPro"/>
</dbReference>
<dbReference type="Gene3D" id="4.10.800.20">
    <property type="match status" value="1"/>
</dbReference>
<dbReference type="PANTHER" id="PTHR11359">
    <property type="entry name" value="AMP DEAMINASE"/>
    <property type="match status" value="1"/>
</dbReference>
<organism evidence="3">
    <name type="scientific">Trypanosoma congolense (strain IL3000)</name>
    <dbReference type="NCBI Taxonomy" id="1068625"/>
    <lineage>
        <taxon>Eukaryota</taxon>
        <taxon>Discoba</taxon>
        <taxon>Euglenozoa</taxon>
        <taxon>Kinetoplastea</taxon>
        <taxon>Metakinetoplastina</taxon>
        <taxon>Trypanosomatida</taxon>
        <taxon>Trypanosomatidae</taxon>
        <taxon>Trypanosoma</taxon>
        <taxon>Nannomonas</taxon>
    </lineage>
</organism>
<evidence type="ECO:0000313" key="3">
    <source>
        <dbReference type="EMBL" id="CCC92843.1"/>
    </source>
</evidence>
<dbReference type="Gene3D" id="3.20.20.140">
    <property type="entry name" value="Metal-dependent hydrolases"/>
    <property type="match status" value="2"/>
</dbReference>
<evidence type="ECO:0000256" key="1">
    <source>
        <dbReference type="ARBA" id="ARBA00006676"/>
    </source>
</evidence>
<reference evidence="3" key="1">
    <citation type="journal article" date="2012" name="Proc. Natl. Acad. Sci. U.S.A.">
        <title>Antigenic diversity is generated by distinct evolutionary mechanisms in African trypanosome species.</title>
        <authorList>
            <person name="Jackson A.P."/>
            <person name="Berry A."/>
            <person name="Aslett M."/>
            <person name="Allison H.C."/>
            <person name="Burton P."/>
            <person name="Vavrova-Anderson J."/>
            <person name="Brown R."/>
            <person name="Browne H."/>
            <person name="Corton N."/>
            <person name="Hauser H."/>
            <person name="Gamble J."/>
            <person name="Gilderthorp R."/>
            <person name="Marcello L."/>
            <person name="McQuillan J."/>
            <person name="Otto T.D."/>
            <person name="Quail M.A."/>
            <person name="Sanders M.J."/>
            <person name="van Tonder A."/>
            <person name="Ginger M.L."/>
            <person name="Field M.C."/>
            <person name="Barry J.D."/>
            <person name="Hertz-Fowler C."/>
            <person name="Berriman M."/>
        </authorList>
    </citation>
    <scope>NUCLEOTIDE SEQUENCE</scope>
    <source>
        <strain evidence="3">IL3000</strain>
    </source>
</reference>
<dbReference type="GO" id="GO:0005829">
    <property type="term" value="C:cytosol"/>
    <property type="evidence" value="ECO:0007669"/>
    <property type="project" value="TreeGrafter"/>
</dbReference>
<gene>
    <name evidence="3" type="ORF">TCIL3000_9_2400</name>
</gene>